<dbReference type="Gene3D" id="1.25.40.10">
    <property type="entry name" value="Tetratricopeptide repeat domain"/>
    <property type="match status" value="1"/>
</dbReference>
<gene>
    <name evidence="1" type="ORF">GCM10009754_57400</name>
</gene>
<sequence>MVTRSAARSCRCGARLARDNPESLCAACRQAARDLLFSPPRVPPAFWQTDDLRAALDTRHMGRVIQAFRRHDWHGRPLAQGIAAGWLGLTQSQLSRIETGPAPQDLTKLVYWARLLRIPSTLLWFDLPTGVVESGTAARERCDGDDEAAVAFDPMRRRTLMKWGVATAAATGLGRDGFGAIGMPDVVRLQRTTNRLCKLDYQHGGETLWQAGIATVHDANAMLEHGTYRDEIGHALAKATGNLQIRTGWLACDAGQPEVARDSFTDALSLGRQVGDTEVEMRALSGLGFQSNLVGRPREGLRFAQAAEDTARSMGPPSRMTAVPLLHLAVAGASSHDFAEANAAITRARKALDADPGGQPASWAAFISPMEIDAVEATCRVATDEASQAERLLERAIAGYGAGFDRNIALYRVRLTTARLRMGAVDGALETAHEVLDAVDRGLESWRVNKEFHRVMGTIRTYQAVSGVNELRERYTATLC</sequence>
<evidence type="ECO:0008006" key="3">
    <source>
        <dbReference type="Google" id="ProtNLM"/>
    </source>
</evidence>
<comment type="caution">
    <text evidence="1">The sequence shown here is derived from an EMBL/GenBank/DDBJ whole genome shotgun (WGS) entry which is preliminary data.</text>
</comment>
<dbReference type="Proteomes" id="UP001501116">
    <property type="component" value="Unassembled WGS sequence"/>
</dbReference>
<organism evidence="1 2">
    <name type="scientific">Amycolatopsis minnesotensis</name>
    <dbReference type="NCBI Taxonomy" id="337894"/>
    <lineage>
        <taxon>Bacteria</taxon>
        <taxon>Bacillati</taxon>
        <taxon>Actinomycetota</taxon>
        <taxon>Actinomycetes</taxon>
        <taxon>Pseudonocardiales</taxon>
        <taxon>Pseudonocardiaceae</taxon>
        <taxon>Amycolatopsis</taxon>
    </lineage>
</organism>
<dbReference type="EMBL" id="BAAANN010000025">
    <property type="protein sequence ID" value="GAA1974747.1"/>
    <property type="molecule type" value="Genomic_DNA"/>
</dbReference>
<dbReference type="InterPro" id="IPR011990">
    <property type="entry name" value="TPR-like_helical_dom_sf"/>
</dbReference>
<accession>A0ABN2RUM2</accession>
<name>A0ABN2RUM2_9PSEU</name>
<dbReference type="SUPFAM" id="SSF48452">
    <property type="entry name" value="TPR-like"/>
    <property type="match status" value="1"/>
</dbReference>
<evidence type="ECO:0000313" key="1">
    <source>
        <dbReference type="EMBL" id="GAA1974747.1"/>
    </source>
</evidence>
<reference evidence="1 2" key="1">
    <citation type="journal article" date="2019" name="Int. J. Syst. Evol. Microbiol.">
        <title>The Global Catalogue of Microorganisms (GCM) 10K type strain sequencing project: providing services to taxonomists for standard genome sequencing and annotation.</title>
        <authorList>
            <consortium name="The Broad Institute Genomics Platform"/>
            <consortium name="The Broad Institute Genome Sequencing Center for Infectious Disease"/>
            <person name="Wu L."/>
            <person name="Ma J."/>
        </authorList>
    </citation>
    <scope>NUCLEOTIDE SEQUENCE [LARGE SCALE GENOMIC DNA]</scope>
    <source>
        <strain evidence="1 2">JCM 14545</strain>
    </source>
</reference>
<evidence type="ECO:0000313" key="2">
    <source>
        <dbReference type="Proteomes" id="UP001501116"/>
    </source>
</evidence>
<protein>
    <recommendedName>
        <fullName evidence="3">Helix-turn-helix protein</fullName>
    </recommendedName>
</protein>
<proteinExistence type="predicted"/>
<keyword evidence="2" id="KW-1185">Reference proteome</keyword>